<accession>A0A8C9T3W3</accession>
<dbReference type="Gene3D" id="4.10.410.10">
    <property type="entry name" value="Pancreatic trypsin inhibitor Kunitz domain"/>
    <property type="match status" value="2"/>
</dbReference>
<dbReference type="CDD" id="cd22596">
    <property type="entry name" value="Kunitz_bikunin_1-like"/>
    <property type="match status" value="1"/>
</dbReference>
<dbReference type="GO" id="GO:0005576">
    <property type="term" value="C:extracellular region"/>
    <property type="evidence" value="ECO:0007669"/>
    <property type="project" value="UniProtKB-SubCell"/>
</dbReference>
<dbReference type="Proteomes" id="UP000694397">
    <property type="component" value="Chromosome 6"/>
</dbReference>
<reference evidence="15" key="2">
    <citation type="submission" date="2025-08" db="UniProtKB">
        <authorList>
            <consortium name="Ensembl"/>
        </authorList>
    </citation>
    <scope>IDENTIFICATION</scope>
</reference>
<dbReference type="SUPFAM" id="SSF57362">
    <property type="entry name" value="BPTI-like"/>
    <property type="match status" value="2"/>
</dbReference>
<keyword evidence="9" id="KW-0722">Serine protease inhibitor</keyword>
<dbReference type="AlphaFoldDB" id="A0A8C9T3W3"/>
<dbReference type="PANTHER" id="PTHR46676:SF1">
    <property type="entry name" value="PROTEIN AMBP"/>
    <property type="match status" value="1"/>
</dbReference>
<dbReference type="PROSITE" id="PS50279">
    <property type="entry name" value="BPTI_KUNITZ_2"/>
    <property type="match status" value="2"/>
</dbReference>
<keyword evidence="4" id="KW-0964">Secreted</keyword>
<sequence length="355" mass="39761">IVMQRTVLLLLLAIGAPALGGPLPSEPFFSIQENFDLNQFMGKWYDVAAASNCPWLKSYKGHITAGTLEVKPGESSDTISMTRTAIRHGTCKQMSMIYKLTETPGRLFYHNDKWAADIDTYVVHTNYDEYAIVAMTKQKKGQNKTTTFKLYDRSAELRPTLMDEFTQLVKEQGMSDDDIVTLKNAGECVPGEPAPEPEIQRTRRNVLLLQDEEGSGSEMPNFLNAVLHRTEANSCLSPPDIGHCYGTKKRFYYNSTLMACLEFNYGGCLGNKNNFATEKACLQHCRTEAACRLPMDPGPCKTYEDLWAFDSVIGKCVPFKYGGCQGNGNKFYSQNECEEYCGVAKTDNEELLKVK</sequence>
<dbReference type="Ensembl" id="ENSSFOT00015048895.1">
    <property type="protein sequence ID" value="ENSSFOP00015044773.1"/>
    <property type="gene ID" value="ENSSFOG00015023097.2"/>
</dbReference>
<dbReference type="InterPro" id="IPR036880">
    <property type="entry name" value="Kunitz_BPTI_sf"/>
</dbReference>
<dbReference type="Pfam" id="PF00061">
    <property type="entry name" value="Lipocalin"/>
    <property type="match status" value="1"/>
</dbReference>
<dbReference type="GeneTree" id="ENSGT00940000168743"/>
<dbReference type="PRINTS" id="PR01215">
    <property type="entry name" value="A1MCGLOBULIN"/>
</dbReference>
<reference evidence="15 16" key="1">
    <citation type="submission" date="2019-04" db="EMBL/GenBank/DDBJ databases">
        <authorList>
            <consortium name="Wellcome Sanger Institute Data Sharing"/>
        </authorList>
    </citation>
    <scope>NUCLEOTIDE SEQUENCE [LARGE SCALE GENOMIC DNA]</scope>
</reference>
<evidence type="ECO:0000256" key="10">
    <source>
        <dbReference type="ARBA" id="ARBA00022991"/>
    </source>
</evidence>
<keyword evidence="6" id="KW-0646">Protease inhibitor</keyword>
<organism evidence="15 16">
    <name type="scientific">Scleropages formosus</name>
    <name type="common">Asian bonytongue</name>
    <name type="synonym">Osteoglossum formosum</name>
    <dbReference type="NCBI Taxonomy" id="113540"/>
    <lineage>
        <taxon>Eukaryota</taxon>
        <taxon>Metazoa</taxon>
        <taxon>Chordata</taxon>
        <taxon>Craniata</taxon>
        <taxon>Vertebrata</taxon>
        <taxon>Euteleostomi</taxon>
        <taxon>Actinopterygii</taxon>
        <taxon>Neopterygii</taxon>
        <taxon>Teleostei</taxon>
        <taxon>Osteoglossocephala</taxon>
        <taxon>Osteoglossomorpha</taxon>
        <taxon>Osteoglossiformes</taxon>
        <taxon>Osteoglossidae</taxon>
        <taxon>Scleropages</taxon>
    </lineage>
</organism>
<dbReference type="InterPro" id="IPR012674">
    <property type="entry name" value="Calycin"/>
</dbReference>
<dbReference type="InterPro" id="IPR000566">
    <property type="entry name" value="Lipocln_cytosolic_FA-bd_dom"/>
</dbReference>
<evidence type="ECO:0000256" key="12">
    <source>
        <dbReference type="ARBA" id="ARBA00023180"/>
    </source>
</evidence>
<protein>
    <recommendedName>
        <fullName evidence="3">Protein AMBP</fullName>
    </recommendedName>
</protein>
<keyword evidence="5" id="KW-0165">Cleavage on pair of basic residues</keyword>
<comment type="subcellular location">
    <subcellularLocation>
        <location evidence="1">Secreted</location>
    </subcellularLocation>
</comment>
<dbReference type="FunFam" id="4.10.410.10:FF:000005">
    <property type="entry name" value="Pancreatic trypsin inhibitor"/>
    <property type="match status" value="1"/>
</dbReference>
<dbReference type="PROSITE" id="PS00280">
    <property type="entry name" value="BPTI_KUNITZ_1"/>
    <property type="match status" value="2"/>
</dbReference>
<evidence type="ECO:0000256" key="4">
    <source>
        <dbReference type="ARBA" id="ARBA00022525"/>
    </source>
</evidence>
<keyword evidence="12" id="KW-0325">Glycoprotein</keyword>
<evidence type="ECO:0000313" key="15">
    <source>
        <dbReference type="Ensembl" id="ENSSFOP00015044773.1"/>
    </source>
</evidence>
<dbReference type="PRINTS" id="PR00179">
    <property type="entry name" value="LIPOCALIN"/>
</dbReference>
<evidence type="ECO:0000256" key="11">
    <source>
        <dbReference type="ARBA" id="ARBA00023157"/>
    </source>
</evidence>
<evidence type="ECO:0000313" key="16">
    <source>
        <dbReference type="Proteomes" id="UP000694397"/>
    </source>
</evidence>
<keyword evidence="10" id="KW-0157">Chromophore</keyword>
<name>A0A8C9T3W3_SCLFO</name>
<dbReference type="InterPro" id="IPR020901">
    <property type="entry name" value="Prtase_inh_Kunz-CS"/>
</dbReference>
<reference evidence="15" key="3">
    <citation type="submission" date="2025-09" db="UniProtKB">
        <authorList>
            <consortium name="Ensembl"/>
        </authorList>
    </citation>
    <scope>IDENTIFICATION</scope>
</reference>
<comment type="similarity">
    <text evidence="2">In the N-terminal section; belongs to the calycin superfamily. Lipocalin family.</text>
</comment>
<keyword evidence="8" id="KW-0677">Repeat</keyword>
<evidence type="ECO:0000256" key="2">
    <source>
        <dbReference type="ARBA" id="ARBA00008238"/>
    </source>
</evidence>
<dbReference type="GO" id="GO:0004867">
    <property type="term" value="F:serine-type endopeptidase inhibitor activity"/>
    <property type="evidence" value="ECO:0007669"/>
    <property type="project" value="UniProtKB-KW"/>
</dbReference>
<dbReference type="Gene3D" id="2.40.128.20">
    <property type="match status" value="1"/>
</dbReference>
<evidence type="ECO:0000256" key="5">
    <source>
        <dbReference type="ARBA" id="ARBA00022685"/>
    </source>
</evidence>
<gene>
    <name evidence="15" type="primary">ambp</name>
</gene>
<evidence type="ECO:0000256" key="7">
    <source>
        <dbReference type="ARBA" id="ARBA00022729"/>
    </source>
</evidence>
<dbReference type="PANTHER" id="PTHR46676">
    <property type="entry name" value="PROTEIN AMBP"/>
    <property type="match status" value="1"/>
</dbReference>
<evidence type="ECO:0000256" key="1">
    <source>
        <dbReference type="ARBA" id="ARBA00004613"/>
    </source>
</evidence>
<evidence type="ECO:0000256" key="13">
    <source>
        <dbReference type="SAM" id="SignalP"/>
    </source>
</evidence>
<evidence type="ECO:0000259" key="14">
    <source>
        <dbReference type="PROSITE" id="PS50279"/>
    </source>
</evidence>
<dbReference type="CDD" id="cd22597">
    <property type="entry name" value="Kunitz_bikunin_2-like"/>
    <property type="match status" value="1"/>
</dbReference>
<proteinExistence type="inferred from homology"/>
<dbReference type="SMART" id="SM00131">
    <property type="entry name" value="KU"/>
    <property type="match status" value="2"/>
</dbReference>
<evidence type="ECO:0000256" key="9">
    <source>
        <dbReference type="ARBA" id="ARBA00022900"/>
    </source>
</evidence>
<dbReference type="InterPro" id="IPR002968">
    <property type="entry name" value="A1-microglobln"/>
</dbReference>
<dbReference type="PRINTS" id="PR00759">
    <property type="entry name" value="BASICPTASE"/>
</dbReference>
<keyword evidence="16" id="KW-1185">Reference proteome</keyword>
<evidence type="ECO:0000256" key="6">
    <source>
        <dbReference type="ARBA" id="ARBA00022690"/>
    </source>
</evidence>
<feature type="signal peptide" evidence="13">
    <location>
        <begin position="1"/>
        <end position="20"/>
    </location>
</feature>
<evidence type="ECO:0000256" key="3">
    <source>
        <dbReference type="ARBA" id="ARBA00018905"/>
    </source>
</evidence>
<dbReference type="InterPro" id="IPR002223">
    <property type="entry name" value="Kunitz_BPTI"/>
</dbReference>
<feature type="domain" description="BPTI/Kunitz inhibitor" evidence="14">
    <location>
        <begin position="235"/>
        <end position="285"/>
    </location>
</feature>
<keyword evidence="11" id="KW-1015">Disulfide bond</keyword>
<dbReference type="InterPro" id="IPR029856">
    <property type="entry name" value="AMBP"/>
</dbReference>
<dbReference type="Pfam" id="PF00014">
    <property type="entry name" value="Kunitz_BPTI"/>
    <property type="match status" value="2"/>
</dbReference>
<feature type="domain" description="BPTI/Kunitz inhibitor" evidence="14">
    <location>
        <begin position="291"/>
        <end position="341"/>
    </location>
</feature>
<dbReference type="SUPFAM" id="SSF50814">
    <property type="entry name" value="Lipocalins"/>
    <property type="match status" value="1"/>
</dbReference>
<keyword evidence="7 13" id="KW-0732">Signal</keyword>
<evidence type="ECO:0000256" key="8">
    <source>
        <dbReference type="ARBA" id="ARBA00022737"/>
    </source>
</evidence>
<feature type="chain" id="PRO_5034027211" description="Protein AMBP" evidence="13">
    <location>
        <begin position="21"/>
        <end position="355"/>
    </location>
</feature>